<name>A0AAV3ZYA9_9GAST</name>
<proteinExistence type="predicted"/>
<dbReference type="Proteomes" id="UP000735302">
    <property type="component" value="Unassembled WGS sequence"/>
</dbReference>
<feature type="compositionally biased region" description="Basic and acidic residues" evidence="1">
    <location>
        <begin position="101"/>
        <end position="113"/>
    </location>
</feature>
<evidence type="ECO:0000313" key="3">
    <source>
        <dbReference type="Proteomes" id="UP000735302"/>
    </source>
</evidence>
<evidence type="ECO:0000313" key="2">
    <source>
        <dbReference type="EMBL" id="GFN99671.1"/>
    </source>
</evidence>
<feature type="compositionally biased region" description="Acidic residues" evidence="1">
    <location>
        <begin position="90"/>
        <end position="100"/>
    </location>
</feature>
<evidence type="ECO:0000256" key="1">
    <source>
        <dbReference type="SAM" id="MobiDB-lite"/>
    </source>
</evidence>
<keyword evidence="3" id="KW-1185">Reference proteome</keyword>
<accession>A0AAV3ZYA9</accession>
<organism evidence="2 3">
    <name type="scientific">Plakobranchus ocellatus</name>
    <dbReference type="NCBI Taxonomy" id="259542"/>
    <lineage>
        <taxon>Eukaryota</taxon>
        <taxon>Metazoa</taxon>
        <taxon>Spiralia</taxon>
        <taxon>Lophotrochozoa</taxon>
        <taxon>Mollusca</taxon>
        <taxon>Gastropoda</taxon>
        <taxon>Heterobranchia</taxon>
        <taxon>Euthyneura</taxon>
        <taxon>Panpulmonata</taxon>
        <taxon>Sacoglossa</taxon>
        <taxon>Placobranchoidea</taxon>
        <taxon>Plakobranchidae</taxon>
        <taxon>Plakobranchus</taxon>
    </lineage>
</organism>
<gene>
    <name evidence="2" type="ORF">PoB_002617700</name>
</gene>
<sequence>MKSVKPAFAQHFYVTTSHELLRRPDFATSRLEIQFDGFLRRLEETFTSHPPAIHVNAPTNFNIQQATNVAIGGDIRIQGQPAHQGHREGDDEESSEEEPAERESGDHDWMCHI</sequence>
<reference evidence="2 3" key="1">
    <citation type="journal article" date="2021" name="Elife">
        <title>Chloroplast acquisition without the gene transfer in kleptoplastic sea slugs, Plakobranchus ocellatus.</title>
        <authorList>
            <person name="Maeda T."/>
            <person name="Takahashi S."/>
            <person name="Yoshida T."/>
            <person name="Shimamura S."/>
            <person name="Takaki Y."/>
            <person name="Nagai Y."/>
            <person name="Toyoda A."/>
            <person name="Suzuki Y."/>
            <person name="Arimoto A."/>
            <person name="Ishii H."/>
            <person name="Satoh N."/>
            <person name="Nishiyama T."/>
            <person name="Hasebe M."/>
            <person name="Maruyama T."/>
            <person name="Minagawa J."/>
            <person name="Obokata J."/>
            <person name="Shigenobu S."/>
        </authorList>
    </citation>
    <scope>NUCLEOTIDE SEQUENCE [LARGE SCALE GENOMIC DNA]</scope>
</reference>
<dbReference type="EMBL" id="BLXT01003014">
    <property type="protein sequence ID" value="GFN99671.1"/>
    <property type="molecule type" value="Genomic_DNA"/>
</dbReference>
<comment type="caution">
    <text evidence="2">The sequence shown here is derived from an EMBL/GenBank/DDBJ whole genome shotgun (WGS) entry which is preliminary data.</text>
</comment>
<feature type="region of interest" description="Disordered" evidence="1">
    <location>
        <begin position="74"/>
        <end position="113"/>
    </location>
</feature>
<protein>
    <submittedName>
        <fullName evidence="2">Uncharacterized protein</fullName>
    </submittedName>
</protein>
<dbReference type="AlphaFoldDB" id="A0AAV3ZYA9"/>